<reference evidence="1 2" key="1">
    <citation type="journal article" date="2024" name="Commun. Biol.">
        <title>Comparative genomic analysis of thermophilic fungi reveals convergent evolutionary adaptations and gene losses.</title>
        <authorList>
            <person name="Steindorff A.S."/>
            <person name="Aguilar-Pontes M.V."/>
            <person name="Robinson A.J."/>
            <person name="Andreopoulos B."/>
            <person name="LaButti K."/>
            <person name="Kuo A."/>
            <person name="Mondo S."/>
            <person name="Riley R."/>
            <person name="Otillar R."/>
            <person name="Haridas S."/>
            <person name="Lipzen A."/>
            <person name="Grimwood J."/>
            <person name="Schmutz J."/>
            <person name="Clum A."/>
            <person name="Reid I.D."/>
            <person name="Moisan M.C."/>
            <person name="Butler G."/>
            <person name="Nguyen T.T.M."/>
            <person name="Dewar K."/>
            <person name="Conant G."/>
            <person name="Drula E."/>
            <person name="Henrissat B."/>
            <person name="Hansel C."/>
            <person name="Singer S."/>
            <person name="Hutchinson M.I."/>
            <person name="de Vries R.P."/>
            <person name="Natvig D.O."/>
            <person name="Powell A.J."/>
            <person name="Tsang A."/>
            <person name="Grigoriev I.V."/>
        </authorList>
    </citation>
    <scope>NUCLEOTIDE SEQUENCE [LARGE SCALE GENOMIC DNA]</scope>
    <source>
        <strain evidence="1 2">CBS 620.91</strain>
    </source>
</reference>
<evidence type="ECO:0000313" key="1">
    <source>
        <dbReference type="EMBL" id="KAL1841825.1"/>
    </source>
</evidence>
<accession>A0ABR3VKB9</accession>
<dbReference type="Proteomes" id="UP001583172">
    <property type="component" value="Unassembled WGS sequence"/>
</dbReference>
<protein>
    <submittedName>
        <fullName evidence="1">Uncharacterized protein</fullName>
    </submittedName>
</protein>
<gene>
    <name evidence="1" type="ORF">VTJ49DRAFT_6578</name>
</gene>
<comment type="caution">
    <text evidence="1">The sequence shown here is derived from an EMBL/GenBank/DDBJ whole genome shotgun (WGS) entry which is preliminary data.</text>
</comment>
<proteinExistence type="predicted"/>
<organism evidence="1 2">
    <name type="scientific">Humicola insolens</name>
    <name type="common">Soft-rot fungus</name>
    <dbReference type="NCBI Taxonomy" id="85995"/>
    <lineage>
        <taxon>Eukaryota</taxon>
        <taxon>Fungi</taxon>
        <taxon>Dikarya</taxon>
        <taxon>Ascomycota</taxon>
        <taxon>Pezizomycotina</taxon>
        <taxon>Sordariomycetes</taxon>
        <taxon>Sordariomycetidae</taxon>
        <taxon>Sordariales</taxon>
        <taxon>Chaetomiaceae</taxon>
        <taxon>Mycothermus</taxon>
    </lineage>
</organism>
<sequence length="184" mass="20754">MSYQPNNRTAPQTNAGNATFKKGVIVIAGFIEIGDFPPNLGWKVINLDSIGYQLNTPTGLQTYQQAILDAVNRATPRTVIIVSTHQPVRQFLGTHQNHFYSACVYPDGARITWAQWKPRLLRKYPANHAVVKAFEQNWVTWTSQCKNDNFGRCLKVALTVPNDTLANHARQIIQTYEATYGTNY</sequence>
<evidence type="ECO:0000313" key="2">
    <source>
        <dbReference type="Proteomes" id="UP001583172"/>
    </source>
</evidence>
<keyword evidence="2" id="KW-1185">Reference proteome</keyword>
<dbReference type="EMBL" id="JAZGSY010000063">
    <property type="protein sequence ID" value="KAL1841825.1"/>
    <property type="molecule type" value="Genomic_DNA"/>
</dbReference>
<name>A0ABR3VKB9_HUMIN</name>